<dbReference type="EMBL" id="JAEVHM010000003">
    <property type="protein sequence ID" value="MBM0230768.1"/>
    <property type="molecule type" value="Genomic_DNA"/>
</dbReference>
<evidence type="ECO:0000313" key="3">
    <source>
        <dbReference type="Proteomes" id="UP000601027"/>
    </source>
</evidence>
<keyword evidence="3" id="KW-1185">Reference proteome</keyword>
<feature type="compositionally biased region" description="Low complexity" evidence="1">
    <location>
        <begin position="12"/>
        <end position="24"/>
    </location>
</feature>
<dbReference type="RefSeq" id="WP_203173248.1">
    <property type="nucleotide sequence ID" value="NZ_JAEVHM010000003.1"/>
</dbReference>
<dbReference type="Proteomes" id="UP000601027">
    <property type="component" value="Unassembled WGS sequence"/>
</dbReference>
<proteinExistence type="predicted"/>
<feature type="region of interest" description="Disordered" evidence="1">
    <location>
        <begin position="1"/>
        <end position="26"/>
    </location>
</feature>
<accession>A0ABS1XNC8</accession>
<evidence type="ECO:0000313" key="2">
    <source>
        <dbReference type="EMBL" id="MBM0230768.1"/>
    </source>
</evidence>
<gene>
    <name evidence="2" type="ORF">JNW91_02065</name>
</gene>
<name>A0ABS1XNC8_9ACTN</name>
<evidence type="ECO:0000256" key="1">
    <source>
        <dbReference type="SAM" id="MobiDB-lite"/>
    </source>
</evidence>
<reference evidence="2 3" key="1">
    <citation type="submission" date="2021-01" db="EMBL/GenBank/DDBJ databases">
        <title>Draft genome sequence of Micromonospora sp. strain STR1_7.</title>
        <authorList>
            <person name="Karlyshev A."/>
            <person name="Jawad R."/>
        </authorList>
    </citation>
    <scope>NUCLEOTIDE SEQUENCE [LARGE SCALE GENOMIC DNA]</scope>
    <source>
        <strain evidence="2 3">STR1-7</strain>
    </source>
</reference>
<feature type="compositionally biased region" description="Low complexity" evidence="1">
    <location>
        <begin position="160"/>
        <end position="180"/>
    </location>
</feature>
<organism evidence="2 3">
    <name type="scientific">Micromonospora parastrephiae</name>
    <dbReference type="NCBI Taxonomy" id="2806101"/>
    <lineage>
        <taxon>Bacteria</taxon>
        <taxon>Bacillati</taxon>
        <taxon>Actinomycetota</taxon>
        <taxon>Actinomycetes</taxon>
        <taxon>Micromonosporales</taxon>
        <taxon>Micromonosporaceae</taxon>
        <taxon>Micromonospora</taxon>
    </lineage>
</organism>
<feature type="region of interest" description="Disordered" evidence="1">
    <location>
        <begin position="159"/>
        <end position="180"/>
    </location>
</feature>
<sequence length="180" mass="19037">MVTTATGQPGWAAVPSTTTAAAPSNSLVADPTNLATDEDKVAAARVLGINPGMEMLVLNDQEFVFSIWRQALDGSFVKAGALRTYESEDPNAAYTFITTGIFAASADDAQAEISAERAKALRRSVAVTVGLDPSDTALIEKSDRDFIFSVWQRVTTAVMSGPRPAARSPTAPTRTTGRRS</sequence>
<protein>
    <submittedName>
        <fullName evidence="2">Uncharacterized protein</fullName>
    </submittedName>
</protein>
<comment type="caution">
    <text evidence="2">The sequence shown here is derived from an EMBL/GenBank/DDBJ whole genome shotgun (WGS) entry which is preliminary data.</text>
</comment>